<comment type="caution">
    <text evidence="1">The sequence shown here is derived from an EMBL/GenBank/DDBJ whole genome shotgun (WGS) entry which is preliminary data.</text>
</comment>
<organism evidence="1 2">
    <name type="scientific">Favolaschia claudopus</name>
    <dbReference type="NCBI Taxonomy" id="2862362"/>
    <lineage>
        <taxon>Eukaryota</taxon>
        <taxon>Fungi</taxon>
        <taxon>Dikarya</taxon>
        <taxon>Basidiomycota</taxon>
        <taxon>Agaricomycotina</taxon>
        <taxon>Agaricomycetes</taxon>
        <taxon>Agaricomycetidae</taxon>
        <taxon>Agaricales</taxon>
        <taxon>Marasmiineae</taxon>
        <taxon>Mycenaceae</taxon>
        <taxon>Favolaschia</taxon>
    </lineage>
</organism>
<proteinExistence type="predicted"/>
<evidence type="ECO:0000313" key="1">
    <source>
        <dbReference type="EMBL" id="KAK6971468.1"/>
    </source>
</evidence>
<dbReference type="EMBL" id="JAWWNJ010000211">
    <property type="protein sequence ID" value="KAK6971468.1"/>
    <property type="molecule type" value="Genomic_DNA"/>
</dbReference>
<reference evidence="1 2" key="1">
    <citation type="journal article" date="2024" name="J Genomics">
        <title>Draft genome sequencing and assembly of Favolaschia claudopus CIRM-BRFM 2984 isolated from oak limbs.</title>
        <authorList>
            <person name="Navarro D."/>
            <person name="Drula E."/>
            <person name="Chaduli D."/>
            <person name="Cazenave R."/>
            <person name="Ahrendt S."/>
            <person name="Wang J."/>
            <person name="Lipzen A."/>
            <person name="Daum C."/>
            <person name="Barry K."/>
            <person name="Grigoriev I.V."/>
            <person name="Favel A."/>
            <person name="Rosso M.N."/>
            <person name="Martin F."/>
        </authorList>
    </citation>
    <scope>NUCLEOTIDE SEQUENCE [LARGE SCALE GENOMIC DNA]</scope>
    <source>
        <strain evidence="1 2">CIRM-BRFM 2984</strain>
    </source>
</reference>
<keyword evidence="2" id="KW-1185">Reference proteome</keyword>
<accession>A0AAV9Z4V9</accession>
<name>A0AAV9Z4V9_9AGAR</name>
<dbReference type="AlphaFoldDB" id="A0AAV9Z4V9"/>
<protein>
    <submittedName>
        <fullName evidence="1">Uncharacterized protein</fullName>
    </submittedName>
</protein>
<evidence type="ECO:0000313" key="2">
    <source>
        <dbReference type="Proteomes" id="UP001362999"/>
    </source>
</evidence>
<gene>
    <name evidence="1" type="ORF">R3P38DRAFT_2813772</name>
</gene>
<sequence length="206" mass="23024">MTEVDGGSPLRNVIVRQRGDTYPAPKKKHSYTLANTKVWDWWWQWEEGNPGKAKPLMKDTNDMRVAKVAGTRATNRLAAADAGRITNVFQSEMDFLGKRTGCDSLVVEKFNLTPLQFAKKLNVFACNLSDFAVKPEDHPTRRQATGNPTISIHDDEWYGYLPNRRVMLWLVILTVVKTSVAPVATPSFPKANTFKSLDGSGGRVNS</sequence>
<dbReference type="Proteomes" id="UP001362999">
    <property type="component" value="Unassembled WGS sequence"/>
</dbReference>